<protein>
    <recommendedName>
        <fullName evidence="2">HTH luxR-type domain-containing protein</fullName>
    </recommendedName>
</protein>
<dbReference type="SUPFAM" id="SSF46894">
    <property type="entry name" value="C-terminal effector domain of the bipartite response regulators"/>
    <property type="match status" value="1"/>
</dbReference>
<dbReference type="Pfam" id="PF00196">
    <property type="entry name" value="GerE"/>
    <property type="match status" value="1"/>
</dbReference>
<name>A0A1S1HLV9_PROST</name>
<dbReference type="InterPro" id="IPR016032">
    <property type="entry name" value="Sig_transdc_resp-reg_C-effctor"/>
</dbReference>
<dbReference type="GO" id="GO:0003677">
    <property type="term" value="F:DNA binding"/>
    <property type="evidence" value="ECO:0007669"/>
    <property type="project" value="UniProtKB-KW"/>
</dbReference>
<evidence type="ECO:0000259" key="2">
    <source>
        <dbReference type="PROSITE" id="PS50043"/>
    </source>
</evidence>
<dbReference type="SMART" id="SM00421">
    <property type="entry name" value="HTH_LUXR"/>
    <property type="match status" value="1"/>
</dbReference>
<dbReference type="InterPro" id="IPR036388">
    <property type="entry name" value="WH-like_DNA-bd_sf"/>
</dbReference>
<gene>
    <name evidence="3" type="ORF">A3Q29_21430</name>
</gene>
<keyword evidence="4" id="KW-1185">Reference proteome</keyword>
<dbReference type="AlphaFoldDB" id="A0A1S1HLV9"/>
<dbReference type="EMBL" id="LVIE01000196">
    <property type="protein sequence ID" value="OHT23068.1"/>
    <property type="molecule type" value="Genomic_DNA"/>
</dbReference>
<dbReference type="GO" id="GO:0006355">
    <property type="term" value="P:regulation of DNA-templated transcription"/>
    <property type="evidence" value="ECO:0007669"/>
    <property type="project" value="InterPro"/>
</dbReference>
<evidence type="ECO:0000313" key="4">
    <source>
        <dbReference type="Proteomes" id="UP000179588"/>
    </source>
</evidence>
<proteinExistence type="predicted"/>
<keyword evidence="1" id="KW-0238">DNA-binding</keyword>
<dbReference type="PROSITE" id="PS50043">
    <property type="entry name" value="HTH_LUXR_2"/>
    <property type="match status" value="1"/>
</dbReference>
<feature type="domain" description="HTH luxR-type" evidence="2">
    <location>
        <begin position="142"/>
        <end position="208"/>
    </location>
</feature>
<accession>A0A1S1HLV9</accession>
<evidence type="ECO:0000256" key="1">
    <source>
        <dbReference type="ARBA" id="ARBA00023125"/>
    </source>
</evidence>
<comment type="caution">
    <text evidence="3">The sequence shown here is derived from an EMBL/GenBank/DDBJ whole genome shotgun (WGS) entry which is preliminary data.</text>
</comment>
<dbReference type="Proteomes" id="UP000179588">
    <property type="component" value="Unassembled WGS sequence"/>
</dbReference>
<evidence type="ECO:0000313" key="3">
    <source>
        <dbReference type="EMBL" id="OHT23068.1"/>
    </source>
</evidence>
<sequence length="230" mass="26690">MSTCDPIDLDAIKQAVFRENLPEFLEKFYFWMITDQNNHVLSCSSPDNVNSILNSQKILKVKDELSFLSIELVTHHIHPIAIALEVISFKMTINDQLVYFKIYDLIKNTNIKFKVFKSNLSIRRDGFYNPLDFNSAIERLRNVNPLDLLTNNEWIVSWLIIHGLTNPEISAVMNISINTVKNYVTNVLVHKLKLFSRYLLSDIGFALNWDCFVPLSLINKYCIKKHPRVG</sequence>
<dbReference type="InterPro" id="IPR000792">
    <property type="entry name" value="Tscrpt_reg_LuxR_C"/>
</dbReference>
<dbReference type="Gene3D" id="1.10.10.10">
    <property type="entry name" value="Winged helix-like DNA-binding domain superfamily/Winged helix DNA-binding domain"/>
    <property type="match status" value="1"/>
</dbReference>
<organism evidence="3 4">
    <name type="scientific">Providencia stuartii</name>
    <dbReference type="NCBI Taxonomy" id="588"/>
    <lineage>
        <taxon>Bacteria</taxon>
        <taxon>Pseudomonadati</taxon>
        <taxon>Pseudomonadota</taxon>
        <taxon>Gammaproteobacteria</taxon>
        <taxon>Enterobacterales</taxon>
        <taxon>Morganellaceae</taxon>
        <taxon>Providencia</taxon>
    </lineage>
</organism>
<reference evidence="3 4" key="1">
    <citation type="submission" date="2016-03" db="EMBL/GenBank/DDBJ databases">
        <title>Genome sequence of Providencia stuartii strain, isolated from the salivary glands of larval Lucilia sericata.</title>
        <authorList>
            <person name="Yuan Y."/>
            <person name="Zhang Y."/>
            <person name="Fu S."/>
            <person name="Crippen T.L."/>
            <person name="Visi D."/>
            <person name="Benbow M.E."/>
            <person name="Allen M."/>
            <person name="Tomberlin J.K."/>
            <person name="Sze S.-H."/>
            <person name="Tarone A.M."/>
        </authorList>
    </citation>
    <scope>NUCLEOTIDE SEQUENCE [LARGE SCALE GENOMIC DNA]</scope>
    <source>
        <strain evidence="3 4">Crippen</strain>
    </source>
</reference>